<sequence length="62" mass="7649">MKKVQIYLKNTKEPTEILGDRIDILEYERDGIEYYQIRYFRKGFSKSIYIEKRDVKKVIEQE</sequence>
<dbReference type="AlphaFoldDB" id="A0A9J6P0P5"/>
<dbReference type="Proteomes" id="UP001056429">
    <property type="component" value="Unassembled WGS sequence"/>
</dbReference>
<dbReference type="RefSeq" id="WP_250859151.1">
    <property type="nucleotide sequence ID" value="NZ_JAGSOJ010000002.1"/>
</dbReference>
<reference evidence="1" key="2">
    <citation type="submission" date="2021-04" db="EMBL/GenBank/DDBJ databases">
        <authorList>
            <person name="Dong X."/>
        </authorList>
    </citation>
    <scope>NUCLEOTIDE SEQUENCE</scope>
    <source>
        <strain evidence="1">ZWT</strain>
    </source>
</reference>
<keyword evidence="2" id="KW-1185">Reference proteome</keyword>
<evidence type="ECO:0000313" key="2">
    <source>
        <dbReference type="Proteomes" id="UP001056429"/>
    </source>
</evidence>
<dbReference type="EMBL" id="JAGSOJ010000002">
    <property type="protein sequence ID" value="MCM1990107.1"/>
    <property type="molecule type" value="Genomic_DNA"/>
</dbReference>
<evidence type="ECO:0000313" key="1">
    <source>
        <dbReference type="EMBL" id="MCM1990107.1"/>
    </source>
</evidence>
<protein>
    <submittedName>
        <fullName evidence="1">Uncharacterized protein</fullName>
    </submittedName>
</protein>
<gene>
    <name evidence="1" type="ORF">KDK92_10190</name>
</gene>
<reference evidence="1" key="1">
    <citation type="journal article" date="2021" name="mSystems">
        <title>Bacteria and Archaea Synergistically Convert Glycine Betaine to Biogenic Methane in the Formosa Cold Seep of the South China Sea.</title>
        <authorList>
            <person name="Li L."/>
            <person name="Zhang W."/>
            <person name="Zhang S."/>
            <person name="Song L."/>
            <person name="Sun Q."/>
            <person name="Zhang H."/>
            <person name="Xiang H."/>
            <person name="Dong X."/>
        </authorList>
    </citation>
    <scope>NUCLEOTIDE SEQUENCE</scope>
    <source>
        <strain evidence="1">ZWT</strain>
    </source>
</reference>
<comment type="caution">
    <text evidence="1">The sequence shown here is derived from an EMBL/GenBank/DDBJ whole genome shotgun (WGS) entry which is preliminary data.</text>
</comment>
<proteinExistence type="predicted"/>
<accession>A0A9J6P0P5</accession>
<organism evidence="1 2">
    <name type="scientific">Oceanirhabdus seepicola</name>
    <dbReference type="NCBI Taxonomy" id="2828781"/>
    <lineage>
        <taxon>Bacteria</taxon>
        <taxon>Bacillati</taxon>
        <taxon>Bacillota</taxon>
        <taxon>Clostridia</taxon>
        <taxon>Eubacteriales</taxon>
        <taxon>Clostridiaceae</taxon>
        <taxon>Oceanirhabdus</taxon>
    </lineage>
</organism>
<name>A0A9J6P0P5_9CLOT</name>